<dbReference type="CDD" id="cd00090">
    <property type="entry name" value="HTH_ARSR"/>
    <property type="match status" value="1"/>
</dbReference>
<evidence type="ECO:0000259" key="4">
    <source>
        <dbReference type="PROSITE" id="PS50995"/>
    </source>
</evidence>
<evidence type="ECO:0000313" key="5">
    <source>
        <dbReference type="EMBL" id="MBC6464627.1"/>
    </source>
</evidence>
<dbReference type="Gene3D" id="1.10.10.10">
    <property type="entry name" value="Winged helix-like DNA-binding domain superfamily/Winged helix DNA-binding domain"/>
    <property type="match status" value="1"/>
</dbReference>
<proteinExistence type="predicted"/>
<keyword evidence="3" id="KW-0804">Transcription</keyword>
<protein>
    <submittedName>
        <fullName evidence="5">Winged helix-turn-helix transcriptional regulator</fullName>
    </submittedName>
</protein>
<keyword evidence="6" id="KW-1185">Reference proteome</keyword>
<dbReference type="EMBL" id="JABVEC010000002">
    <property type="protein sequence ID" value="MBC6464627.1"/>
    <property type="molecule type" value="Genomic_DNA"/>
</dbReference>
<dbReference type="SMART" id="SM00347">
    <property type="entry name" value="HTH_MARR"/>
    <property type="match status" value="1"/>
</dbReference>
<dbReference type="Proteomes" id="UP000805614">
    <property type="component" value="Unassembled WGS sequence"/>
</dbReference>
<organism evidence="5 6">
    <name type="scientific">Actinomadura alba</name>
    <dbReference type="NCBI Taxonomy" id="406431"/>
    <lineage>
        <taxon>Bacteria</taxon>
        <taxon>Bacillati</taxon>
        <taxon>Actinomycetota</taxon>
        <taxon>Actinomycetes</taxon>
        <taxon>Streptosporangiales</taxon>
        <taxon>Thermomonosporaceae</taxon>
        <taxon>Actinomadura</taxon>
    </lineage>
</organism>
<keyword evidence="2" id="KW-0238">DNA-binding</keyword>
<dbReference type="Pfam" id="PF01047">
    <property type="entry name" value="MarR"/>
    <property type="match status" value="1"/>
</dbReference>
<dbReference type="PROSITE" id="PS50995">
    <property type="entry name" value="HTH_MARR_2"/>
    <property type="match status" value="1"/>
</dbReference>
<dbReference type="InterPro" id="IPR011991">
    <property type="entry name" value="ArsR-like_HTH"/>
</dbReference>
<accession>A0ABR7LIH3</accession>
<dbReference type="InterPro" id="IPR039422">
    <property type="entry name" value="MarR/SlyA-like"/>
</dbReference>
<reference evidence="5 6" key="1">
    <citation type="submission" date="2020-06" db="EMBL/GenBank/DDBJ databases">
        <title>Actinomadura xiongansis sp. nov., isolated from soil of Baiyangdian.</title>
        <authorList>
            <person name="Zhang X."/>
        </authorList>
    </citation>
    <scope>NUCLEOTIDE SEQUENCE [LARGE SCALE GENOMIC DNA]</scope>
    <source>
        <strain evidence="5 6">HBUM206468</strain>
    </source>
</reference>
<evidence type="ECO:0000256" key="3">
    <source>
        <dbReference type="ARBA" id="ARBA00023163"/>
    </source>
</evidence>
<sequence length="160" mass="17362">MISNDDGCGELLVQLSATSMVIKRIKGELPPGSPGAGLSVMRTLSQCGEMRVSELSERFGTDQSVMSRHVADLEERGLVERTPNPHDRRSSYLRLTPDGEQAAEEAFALARGVLAETLHDWTGDEIAELTRLLARLRTSFDARRPSAAPVSRTTVGAKGN</sequence>
<keyword evidence="1" id="KW-0805">Transcription regulation</keyword>
<dbReference type="PRINTS" id="PR00598">
    <property type="entry name" value="HTHMARR"/>
</dbReference>
<evidence type="ECO:0000256" key="1">
    <source>
        <dbReference type="ARBA" id="ARBA00023015"/>
    </source>
</evidence>
<dbReference type="RefSeq" id="WP_187241638.1">
    <property type="nucleotide sequence ID" value="NZ_BAAAOK010000042.1"/>
</dbReference>
<dbReference type="SUPFAM" id="SSF46785">
    <property type="entry name" value="Winged helix' DNA-binding domain"/>
    <property type="match status" value="1"/>
</dbReference>
<dbReference type="InterPro" id="IPR023187">
    <property type="entry name" value="Tscrpt_reg_MarR-type_CS"/>
</dbReference>
<dbReference type="InterPro" id="IPR036390">
    <property type="entry name" value="WH_DNA-bd_sf"/>
</dbReference>
<dbReference type="InterPro" id="IPR036388">
    <property type="entry name" value="WH-like_DNA-bd_sf"/>
</dbReference>
<comment type="caution">
    <text evidence="5">The sequence shown here is derived from an EMBL/GenBank/DDBJ whole genome shotgun (WGS) entry which is preliminary data.</text>
</comment>
<evidence type="ECO:0000256" key="2">
    <source>
        <dbReference type="ARBA" id="ARBA00023125"/>
    </source>
</evidence>
<feature type="domain" description="HTH marR-type" evidence="4">
    <location>
        <begin position="1"/>
        <end position="138"/>
    </location>
</feature>
<name>A0ABR7LIH3_9ACTN</name>
<dbReference type="PANTHER" id="PTHR33164">
    <property type="entry name" value="TRANSCRIPTIONAL REGULATOR, MARR FAMILY"/>
    <property type="match status" value="1"/>
</dbReference>
<dbReference type="InterPro" id="IPR000835">
    <property type="entry name" value="HTH_MarR-typ"/>
</dbReference>
<dbReference type="PROSITE" id="PS01117">
    <property type="entry name" value="HTH_MARR_1"/>
    <property type="match status" value="1"/>
</dbReference>
<dbReference type="PANTHER" id="PTHR33164:SF57">
    <property type="entry name" value="MARR-FAMILY TRANSCRIPTIONAL REGULATOR"/>
    <property type="match status" value="1"/>
</dbReference>
<evidence type="ECO:0000313" key="6">
    <source>
        <dbReference type="Proteomes" id="UP000805614"/>
    </source>
</evidence>
<gene>
    <name evidence="5" type="ORF">HKK74_03830</name>
</gene>